<dbReference type="GO" id="GO:0006935">
    <property type="term" value="P:chemotaxis"/>
    <property type="evidence" value="ECO:0007669"/>
    <property type="project" value="InterPro"/>
</dbReference>
<feature type="transmembrane region" description="Helical" evidence="9">
    <location>
        <begin position="205"/>
        <end position="228"/>
    </location>
</feature>
<dbReference type="PANTHER" id="PTHR32089:SF112">
    <property type="entry name" value="LYSOZYME-LIKE PROTEIN-RELATED"/>
    <property type="match status" value="1"/>
</dbReference>
<dbReference type="SMART" id="SM00304">
    <property type="entry name" value="HAMP"/>
    <property type="match status" value="1"/>
</dbReference>
<feature type="domain" description="HAMP" evidence="11">
    <location>
        <begin position="230"/>
        <end position="283"/>
    </location>
</feature>
<dbReference type="GO" id="GO:0004888">
    <property type="term" value="F:transmembrane signaling receptor activity"/>
    <property type="evidence" value="ECO:0007669"/>
    <property type="project" value="InterPro"/>
</dbReference>
<protein>
    <submittedName>
        <fullName evidence="12">Methyl-accepting chemotaxis protein</fullName>
    </submittedName>
</protein>
<organism evidence="12 13">
    <name type="scientific">Anaerosolibacter carboniphilus</name>
    <dbReference type="NCBI Taxonomy" id="1417629"/>
    <lineage>
        <taxon>Bacteria</taxon>
        <taxon>Bacillati</taxon>
        <taxon>Bacillota</taxon>
        <taxon>Clostridia</taxon>
        <taxon>Peptostreptococcales</taxon>
        <taxon>Thermotaleaceae</taxon>
        <taxon>Anaerosolibacter</taxon>
    </lineage>
</organism>
<dbReference type="CDD" id="cd11386">
    <property type="entry name" value="MCP_signal"/>
    <property type="match status" value="1"/>
</dbReference>
<reference evidence="12 13" key="1">
    <citation type="submission" date="2020-08" db="EMBL/GenBank/DDBJ databases">
        <title>Genomic Encyclopedia of Type Strains, Phase IV (KMG-IV): sequencing the most valuable type-strain genomes for metagenomic binning, comparative biology and taxonomic classification.</title>
        <authorList>
            <person name="Goeker M."/>
        </authorList>
    </citation>
    <scope>NUCLEOTIDE SEQUENCE [LARGE SCALE GENOMIC DNA]</scope>
    <source>
        <strain evidence="12 13">DSM 103526</strain>
    </source>
</reference>
<keyword evidence="13" id="KW-1185">Reference proteome</keyword>
<evidence type="ECO:0000256" key="4">
    <source>
        <dbReference type="ARBA" id="ARBA00022989"/>
    </source>
</evidence>
<dbReference type="Gene3D" id="1.10.287.950">
    <property type="entry name" value="Methyl-accepting chemotaxis protein"/>
    <property type="match status" value="1"/>
</dbReference>
<dbReference type="PANTHER" id="PTHR32089">
    <property type="entry name" value="METHYL-ACCEPTING CHEMOTAXIS PROTEIN MCPB"/>
    <property type="match status" value="1"/>
</dbReference>
<dbReference type="CDD" id="cd18774">
    <property type="entry name" value="PDC2_HK_sensor"/>
    <property type="match status" value="1"/>
</dbReference>
<comment type="similarity">
    <text evidence="7">Belongs to the methyl-accepting chemotaxis (MCP) protein family.</text>
</comment>
<dbReference type="Proteomes" id="UP000579281">
    <property type="component" value="Unassembled WGS sequence"/>
</dbReference>
<dbReference type="Gene3D" id="3.30.450.20">
    <property type="entry name" value="PAS domain"/>
    <property type="match status" value="1"/>
</dbReference>
<evidence type="ECO:0000256" key="3">
    <source>
        <dbReference type="ARBA" id="ARBA00022692"/>
    </source>
</evidence>
<keyword evidence="4 9" id="KW-1133">Transmembrane helix</keyword>
<accession>A0A841KX36</accession>
<dbReference type="Pfam" id="PF17200">
    <property type="entry name" value="sCache_2"/>
    <property type="match status" value="1"/>
</dbReference>
<evidence type="ECO:0000256" key="8">
    <source>
        <dbReference type="PROSITE-ProRule" id="PRU00284"/>
    </source>
</evidence>
<dbReference type="AlphaFoldDB" id="A0A841KX36"/>
<dbReference type="InterPro" id="IPR004089">
    <property type="entry name" value="MCPsignal_dom"/>
</dbReference>
<keyword evidence="3 9" id="KW-0812">Transmembrane</keyword>
<dbReference type="SMART" id="SM01049">
    <property type="entry name" value="Cache_2"/>
    <property type="match status" value="1"/>
</dbReference>
<gene>
    <name evidence="12" type="ORF">HNQ80_001581</name>
</gene>
<dbReference type="SUPFAM" id="SSF58104">
    <property type="entry name" value="Methyl-accepting chemotaxis protein (MCP) signaling domain"/>
    <property type="match status" value="1"/>
</dbReference>
<dbReference type="InterPro" id="IPR003660">
    <property type="entry name" value="HAMP_dom"/>
</dbReference>
<dbReference type="CDD" id="cd06225">
    <property type="entry name" value="HAMP"/>
    <property type="match status" value="1"/>
</dbReference>
<evidence type="ECO:0000256" key="6">
    <source>
        <dbReference type="ARBA" id="ARBA00023224"/>
    </source>
</evidence>
<evidence type="ECO:0000313" key="12">
    <source>
        <dbReference type="EMBL" id="MBB6215492.1"/>
    </source>
</evidence>
<dbReference type="PRINTS" id="PR00260">
    <property type="entry name" value="CHEMTRNSDUCR"/>
</dbReference>
<feature type="domain" description="Methyl-accepting transducer" evidence="10">
    <location>
        <begin position="302"/>
        <end position="559"/>
    </location>
</feature>
<evidence type="ECO:0000256" key="2">
    <source>
        <dbReference type="ARBA" id="ARBA00022475"/>
    </source>
</evidence>
<evidence type="ECO:0000313" key="13">
    <source>
        <dbReference type="Proteomes" id="UP000579281"/>
    </source>
</evidence>
<evidence type="ECO:0000256" key="9">
    <source>
        <dbReference type="SAM" id="Phobius"/>
    </source>
</evidence>
<dbReference type="EMBL" id="JACHEN010000008">
    <property type="protein sequence ID" value="MBB6215492.1"/>
    <property type="molecule type" value="Genomic_DNA"/>
</dbReference>
<feature type="transmembrane region" description="Helical" evidence="9">
    <location>
        <begin position="18"/>
        <end position="38"/>
    </location>
</feature>
<keyword evidence="2" id="KW-1003">Cell membrane</keyword>
<sequence>MQTKRIKLNLTSSIRTKLIAMTSLLLILPLLVTGIVSYRIATTELNKKGEVILKNSVKQALQLIDTKQKEVSTGNKTLAEAQEEVKIYLLGKMNSEGKRDINKNINLGENGYFVVYDENGLEVAHPSLEGKNVWDVEDKSGKGFKLVQEQIKSAQNGGGFVYYTWTLPNSEQVGEKISYQEKDPHWGWIVSAGSYMQDYNQGSHAILKLLLFILAGSTILGLIAIILFSRHISVPIQMISNNLEEVSKGNLRIMELNISNRDETGMLAKSFNVMLRNMKELISTMKDSSTTVMKFSDSLATITEETSRAINEVATTIQEVAQAVGEEANSTENAVNKVDILANNIETVADSAINMDQVASITDELSDKGLKAVETLIGTTDKNNTATNSISEVINKVSESSNKINVITETITQISQQTNLLALNASIEAARAGDAGRGFAVVADEIRKLAEQSENAVKEIKDIIGDIHKYSNSSVETMELVKSVSKEQNTAVNDTKNAFKEISSALKKLIISVNEISKETLSMRNMKDEIVGIMENISASTQQTSAATEEVSASSEEQLAAVEEVSSHAHELKVLSTQLEQVIEQFKI</sequence>
<dbReference type="PROSITE" id="PS50111">
    <property type="entry name" value="CHEMOTAXIS_TRANSDUC_2"/>
    <property type="match status" value="1"/>
</dbReference>
<comment type="caution">
    <text evidence="12">The sequence shown here is derived from an EMBL/GenBank/DDBJ whole genome shotgun (WGS) entry which is preliminary data.</text>
</comment>
<dbReference type="GO" id="GO:0005886">
    <property type="term" value="C:plasma membrane"/>
    <property type="evidence" value="ECO:0007669"/>
    <property type="project" value="UniProtKB-SubCell"/>
</dbReference>
<dbReference type="RefSeq" id="WP_184309843.1">
    <property type="nucleotide sequence ID" value="NZ_JACHEN010000008.1"/>
</dbReference>
<evidence type="ECO:0000256" key="5">
    <source>
        <dbReference type="ARBA" id="ARBA00023136"/>
    </source>
</evidence>
<dbReference type="SMART" id="SM00283">
    <property type="entry name" value="MA"/>
    <property type="match status" value="1"/>
</dbReference>
<dbReference type="GO" id="GO:0007165">
    <property type="term" value="P:signal transduction"/>
    <property type="evidence" value="ECO:0007669"/>
    <property type="project" value="UniProtKB-KW"/>
</dbReference>
<evidence type="ECO:0000256" key="7">
    <source>
        <dbReference type="ARBA" id="ARBA00029447"/>
    </source>
</evidence>
<evidence type="ECO:0000256" key="1">
    <source>
        <dbReference type="ARBA" id="ARBA00004651"/>
    </source>
</evidence>
<proteinExistence type="inferred from homology"/>
<name>A0A841KX36_9FIRM</name>
<dbReference type="PROSITE" id="PS50885">
    <property type="entry name" value="HAMP"/>
    <property type="match status" value="1"/>
</dbReference>
<dbReference type="Pfam" id="PF00672">
    <property type="entry name" value="HAMP"/>
    <property type="match status" value="1"/>
</dbReference>
<evidence type="ECO:0000259" key="10">
    <source>
        <dbReference type="PROSITE" id="PS50111"/>
    </source>
</evidence>
<dbReference type="InterPro" id="IPR004090">
    <property type="entry name" value="Chemotax_Me-accpt_rcpt"/>
</dbReference>
<evidence type="ECO:0000259" key="11">
    <source>
        <dbReference type="PROSITE" id="PS50885"/>
    </source>
</evidence>
<keyword evidence="6 8" id="KW-0807">Transducer</keyword>
<dbReference type="InterPro" id="IPR033480">
    <property type="entry name" value="sCache_2"/>
</dbReference>
<keyword evidence="5 9" id="KW-0472">Membrane</keyword>
<dbReference type="Gene3D" id="1.10.8.500">
    <property type="entry name" value="HAMP domain in histidine kinase"/>
    <property type="match status" value="1"/>
</dbReference>
<comment type="subcellular location">
    <subcellularLocation>
        <location evidence="1">Cell membrane</location>
        <topology evidence="1">Multi-pass membrane protein</topology>
    </subcellularLocation>
</comment>
<dbReference type="Pfam" id="PF00015">
    <property type="entry name" value="MCPsignal"/>
    <property type="match status" value="1"/>
</dbReference>